<feature type="compositionally biased region" description="Acidic residues" evidence="1">
    <location>
        <begin position="205"/>
        <end position="248"/>
    </location>
</feature>
<accession>A0A5C3N7H5</accession>
<organism evidence="2 3">
    <name type="scientific">Heliocybe sulcata</name>
    <dbReference type="NCBI Taxonomy" id="5364"/>
    <lineage>
        <taxon>Eukaryota</taxon>
        <taxon>Fungi</taxon>
        <taxon>Dikarya</taxon>
        <taxon>Basidiomycota</taxon>
        <taxon>Agaricomycotina</taxon>
        <taxon>Agaricomycetes</taxon>
        <taxon>Gloeophyllales</taxon>
        <taxon>Gloeophyllaceae</taxon>
        <taxon>Heliocybe</taxon>
    </lineage>
</organism>
<name>A0A5C3N7H5_9AGAM</name>
<reference evidence="2 3" key="1">
    <citation type="journal article" date="2019" name="Nat. Ecol. Evol.">
        <title>Megaphylogeny resolves global patterns of mushroom evolution.</title>
        <authorList>
            <person name="Varga T."/>
            <person name="Krizsan K."/>
            <person name="Foldi C."/>
            <person name="Dima B."/>
            <person name="Sanchez-Garcia M."/>
            <person name="Sanchez-Ramirez S."/>
            <person name="Szollosi G.J."/>
            <person name="Szarkandi J.G."/>
            <person name="Papp V."/>
            <person name="Albert L."/>
            <person name="Andreopoulos W."/>
            <person name="Angelini C."/>
            <person name="Antonin V."/>
            <person name="Barry K.W."/>
            <person name="Bougher N.L."/>
            <person name="Buchanan P."/>
            <person name="Buyck B."/>
            <person name="Bense V."/>
            <person name="Catcheside P."/>
            <person name="Chovatia M."/>
            <person name="Cooper J."/>
            <person name="Damon W."/>
            <person name="Desjardin D."/>
            <person name="Finy P."/>
            <person name="Geml J."/>
            <person name="Haridas S."/>
            <person name="Hughes K."/>
            <person name="Justo A."/>
            <person name="Karasinski D."/>
            <person name="Kautmanova I."/>
            <person name="Kiss B."/>
            <person name="Kocsube S."/>
            <person name="Kotiranta H."/>
            <person name="LaButti K.M."/>
            <person name="Lechner B.E."/>
            <person name="Liimatainen K."/>
            <person name="Lipzen A."/>
            <person name="Lukacs Z."/>
            <person name="Mihaltcheva S."/>
            <person name="Morgado L.N."/>
            <person name="Niskanen T."/>
            <person name="Noordeloos M.E."/>
            <person name="Ohm R.A."/>
            <person name="Ortiz-Santana B."/>
            <person name="Ovrebo C."/>
            <person name="Racz N."/>
            <person name="Riley R."/>
            <person name="Savchenko A."/>
            <person name="Shiryaev A."/>
            <person name="Soop K."/>
            <person name="Spirin V."/>
            <person name="Szebenyi C."/>
            <person name="Tomsovsky M."/>
            <person name="Tulloss R.E."/>
            <person name="Uehling J."/>
            <person name="Grigoriev I.V."/>
            <person name="Vagvolgyi C."/>
            <person name="Papp T."/>
            <person name="Martin F.M."/>
            <person name="Miettinen O."/>
            <person name="Hibbett D.S."/>
            <person name="Nagy L.G."/>
        </authorList>
    </citation>
    <scope>NUCLEOTIDE SEQUENCE [LARGE SCALE GENOMIC DNA]</scope>
    <source>
        <strain evidence="2 3">OMC1185</strain>
    </source>
</reference>
<dbReference type="Proteomes" id="UP000305948">
    <property type="component" value="Unassembled WGS sequence"/>
</dbReference>
<evidence type="ECO:0000313" key="2">
    <source>
        <dbReference type="EMBL" id="TFK52747.1"/>
    </source>
</evidence>
<dbReference type="OrthoDB" id="2588098at2759"/>
<gene>
    <name evidence="2" type="ORF">OE88DRAFT_1643530</name>
</gene>
<evidence type="ECO:0000313" key="3">
    <source>
        <dbReference type="Proteomes" id="UP000305948"/>
    </source>
</evidence>
<dbReference type="EMBL" id="ML213508">
    <property type="protein sequence ID" value="TFK52747.1"/>
    <property type="molecule type" value="Genomic_DNA"/>
</dbReference>
<feature type="compositionally biased region" description="Basic and acidic residues" evidence="1">
    <location>
        <begin position="249"/>
        <end position="261"/>
    </location>
</feature>
<evidence type="ECO:0000256" key="1">
    <source>
        <dbReference type="SAM" id="MobiDB-lite"/>
    </source>
</evidence>
<protein>
    <submittedName>
        <fullName evidence="2">Uncharacterized protein</fullName>
    </submittedName>
</protein>
<proteinExistence type="predicted"/>
<keyword evidence="3" id="KW-1185">Reference proteome</keyword>
<sequence>MGEYAEDLPHGLLEPKEMEEAVEFLARPPGEEDPEVPNFYHFMHSWCADWRLPSRDYDFYISLARLERRVFMLLAYPGQLESIYYHHPHAYVHETRLVLLNTSKKEYVWASAVSDAVGDAINLGDVLFSQICWSTDRTTSLHYRGDIHRGVWAGDCFAIKTAEESEVGGNTSTRTDISERVVKEVVAVWRSEYGPKWPTTISEVAESDPEEYSSGEESDSDDEGSYSEGEESEGDELQDDEFDSGGEESAEKNQEAYVEDK</sequence>
<feature type="region of interest" description="Disordered" evidence="1">
    <location>
        <begin position="200"/>
        <end position="261"/>
    </location>
</feature>
<dbReference type="AlphaFoldDB" id="A0A5C3N7H5"/>